<sequence length="125" mass="14323">NYECKMRNSDNKTKTMWSIHNNEIIGKCKSDCNSYFDVDTLQAANDYNEFLINVIPQLVNNIEYVPFTCSIQENCQSMFIKPLSSEEIKKLASRLKNKHTSGDDNIPTSIVKLSIKCMLNCFVIS</sequence>
<dbReference type="EMBL" id="GALX01000288">
    <property type="protein sequence ID" value="JAB68178.1"/>
    <property type="molecule type" value="Transcribed_RNA"/>
</dbReference>
<feature type="non-terminal residue" evidence="1">
    <location>
        <position position="1"/>
    </location>
</feature>
<organism evidence="1">
    <name type="scientific">Anoplophora glabripennis</name>
    <name type="common">Asian longhorn beetle</name>
    <name type="synonym">Anoplophora nobilis</name>
    <dbReference type="NCBI Taxonomy" id="217634"/>
    <lineage>
        <taxon>Eukaryota</taxon>
        <taxon>Metazoa</taxon>
        <taxon>Ecdysozoa</taxon>
        <taxon>Arthropoda</taxon>
        <taxon>Hexapoda</taxon>
        <taxon>Insecta</taxon>
        <taxon>Pterygota</taxon>
        <taxon>Neoptera</taxon>
        <taxon>Endopterygota</taxon>
        <taxon>Coleoptera</taxon>
        <taxon>Polyphaga</taxon>
        <taxon>Cucujiformia</taxon>
        <taxon>Chrysomeloidea</taxon>
        <taxon>Cerambycidae</taxon>
        <taxon>Lamiinae</taxon>
        <taxon>Lamiini</taxon>
        <taxon>Anoplophora</taxon>
    </lineage>
</organism>
<proteinExistence type="predicted"/>
<protein>
    <submittedName>
        <fullName evidence="1">Uncharacterized protein</fullName>
    </submittedName>
</protein>
<dbReference type="AlphaFoldDB" id="V5H5W5"/>
<evidence type="ECO:0000313" key="1">
    <source>
        <dbReference type="EMBL" id="JAB68178.1"/>
    </source>
</evidence>
<reference evidence="1" key="1">
    <citation type="submission" date="2013-07" db="EMBL/GenBank/DDBJ databases">
        <title>Midgut Transcriptome Profiling of Anoplphora glabripennis, a Lignocellulose Degrading, Wood-Boring Cerambycid.</title>
        <authorList>
            <person name="Scully E.D."/>
            <person name="Hoover K."/>
            <person name="Carlson J.E."/>
            <person name="Tien M."/>
            <person name="Geib S.M."/>
        </authorList>
    </citation>
    <scope>NUCLEOTIDE SEQUENCE</scope>
</reference>
<name>V5H5W5_ANOGL</name>
<accession>V5H5W5</accession>